<dbReference type="Gene3D" id="3.40.50.300">
    <property type="entry name" value="P-loop containing nucleotide triphosphate hydrolases"/>
    <property type="match status" value="2"/>
</dbReference>
<feature type="domain" description="ABC transporter" evidence="4">
    <location>
        <begin position="78"/>
        <end position="318"/>
    </location>
</feature>
<feature type="compositionally biased region" description="Polar residues" evidence="3">
    <location>
        <begin position="44"/>
        <end position="61"/>
    </location>
</feature>
<keyword evidence="1" id="KW-0547">Nucleotide-binding</keyword>
<feature type="region of interest" description="Disordered" evidence="3">
    <location>
        <begin position="44"/>
        <end position="63"/>
    </location>
</feature>
<feature type="region of interest" description="Disordered" evidence="3">
    <location>
        <begin position="343"/>
        <end position="379"/>
    </location>
</feature>
<dbReference type="PROSITE" id="PS50893">
    <property type="entry name" value="ABC_TRANSPORTER_2"/>
    <property type="match status" value="1"/>
</dbReference>
<dbReference type="InterPro" id="IPR003439">
    <property type="entry name" value="ABC_transporter-like_ATP-bd"/>
</dbReference>
<evidence type="ECO:0000313" key="5">
    <source>
        <dbReference type="EMBL" id="KAF1994431.1"/>
    </source>
</evidence>
<gene>
    <name evidence="5" type="ORF">P154DRAFT_447618</name>
</gene>
<keyword evidence="6" id="KW-1185">Reference proteome</keyword>
<organism evidence="5 6">
    <name type="scientific">Amniculicola lignicola CBS 123094</name>
    <dbReference type="NCBI Taxonomy" id="1392246"/>
    <lineage>
        <taxon>Eukaryota</taxon>
        <taxon>Fungi</taxon>
        <taxon>Dikarya</taxon>
        <taxon>Ascomycota</taxon>
        <taxon>Pezizomycotina</taxon>
        <taxon>Dothideomycetes</taxon>
        <taxon>Pleosporomycetidae</taxon>
        <taxon>Pleosporales</taxon>
        <taxon>Amniculicolaceae</taxon>
        <taxon>Amniculicola</taxon>
    </lineage>
</organism>
<dbReference type="OrthoDB" id="10255969at2759"/>
<sequence length="689" mass="76975">MQRTPALFFAATRCRRFGATARILTSADAIVSIKNATFYRQHPESTISQSRVTGNDSSPTAIPNPPLFPNLTLELAAFSTPNQHWAILSPSSSIRTAFLQVLRGQYICLPPTARSYPYLSSDEITQKNPKLRFPERAIEYVGFDVERSSFGGAYLSARYESRVEETDFTLRQYLSGIVSMNPGEELVKEMTPEEELMKKVVRDLELERFLEKPVSMLSNGQSRRARIGKSLLRGPEVVCLDAPFIGLDPFVSRHISQVLHRLAEANAPRIVLSLRPQDAIPEWITHVVYAGEDGAVDALGPKKEVFEYLRTQYEEIERSVSSQTEDIDPKLVELREVGKHLSERGDFETTDVENSPSSGPPVLSRDGYGKVDSSSPEIGGPLVQMEGVRIAYGSNSVLGDWKQDVNGTQGDGLWWDVHRGQRWGIFGANGSGKTTLLSLVTSDHPQTYSAPVKLFQRSRLPSPGVPGITIFDIQSRMGHSSPEVHALFPKYLSIRRALESAWSDTPITKPKLTPDASKRVDVCLRWFEAELNPLHQDGTSAQDVGWATKTNFGEVSFSSQRILLFLRSTIRHPDIVILDEAFSGMDDLVRDKCLLFLSHGERMRLHYTEAGPKPVESEVQSRGEVVVEGLQDRQGLLCVSHSRQEIPGCVREWICLPEQGMGKPRFGRWEGPVELSAARWGEIWGEDSR</sequence>
<dbReference type="PANTHER" id="PTHR43514">
    <property type="entry name" value="ABC TRANSPORTER I FAMILY MEMBER 10"/>
    <property type="match status" value="1"/>
</dbReference>
<dbReference type="PANTHER" id="PTHR43514:SF4">
    <property type="entry name" value="ABC TRANSPORTER I FAMILY MEMBER 10"/>
    <property type="match status" value="1"/>
</dbReference>
<evidence type="ECO:0000259" key="4">
    <source>
        <dbReference type="PROSITE" id="PS50893"/>
    </source>
</evidence>
<dbReference type="InterPro" id="IPR027417">
    <property type="entry name" value="P-loop_NTPase"/>
</dbReference>
<dbReference type="GO" id="GO:0005739">
    <property type="term" value="C:mitochondrion"/>
    <property type="evidence" value="ECO:0007669"/>
    <property type="project" value="TreeGrafter"/>
</dbReference>
<dbReference type="InterPro" id="IPR003593">
    <property type="entry name" value="AAA+_ATPase"/>
</dbReference>
<dbReference type="SUPFAM" id="SSF52540">
    <property type="entry name" value="P-loop containing nucleoside triphosphate hydrolases"/>
    <property type="match status" value="2"/>
</dbReference>
<evidence type="ECO:0000256" key="2">
    <source>
        <dbReference type="ARBA" id="ARBA00022840"/>
    </source>
</evidence>
<dbReference type="InterPro" id="IPR050334">
    <property type="entry name" value="Molybdenum_import_ModC"/>
</dbReference>
<protein>
    <submittedName>
        <fullName evidence="5">ABC transporter-like protein</fullName>
    </submittedName>
</protein>
<dbReference type="EMBL" id="ML977660">
    <property type="protein sequence ID" value="KAF1994431.1"/>
    <property type="molecule type" value="Genomic_DNA"/>
</dbReference>
<dbReference type="Pfam" id="PF00005">
    <property type="entry name" value="ABC_tran"/>
    <property type="match status" value="1"/>
</dbReference>
<accession>A0A6A5W2L9</accession>
<dbReference type="Proteomes" id="UP000799779">
    <property type="component" value="Unassembled WGS sequence"/>
</dbReference>
<dbReference type="GO" id="GO:0016887">
    <property type="term" value="F:ATP hydrolysis activity"/>
    <property type="evidence" value="ECO:0007669"/>
    <property type="project" value="InterPro"/>
</dbReference>
<dbReference type="AlphaFoldDB" id="A0A6A5W2L9"/>
<evidence type="ECO:0000313" key="6">
    <source>
        <dbReference type="Proteomes" id="UP000799779"/>
    </source>
</evidence>
<name>A0A6A5W2L9_9PLEO</name>
<evidence type="ECO:0000256" key="3">
    <source>
        <dbReference type="SAM" id="MobiDB-lite"/>
    </source>
</evidence>
<dbReference type="GO" id="GO:0005524">
    <property type="term" value="F:ATP binding"/>
    <property type="evidence" value="ECO:0007669"/>
    <property type="project" value="UniProtKB-KW"/>
</dbReference>
<evidence type="ECO:0000256" key="1">
    <source>
        <dbReference type="ARBA" id="ARBA00022741"/>
    </source>
</evidence>
<reference evidence="5" key="1">
    <citation type="journal article" date="2020" name="Stud. Mycol.">
        <title>101 Dothideomycetes genomes: a test case for predicting lifestyles and emergence of pathogens.</title>
        <authorList>
            <person name="Haridas S."/>
            <person name="Albert R."/>
            <person name="Binder M."/>
            <person name="Bloem J."/>
            <person name="Labutti K."/>
            <person name="Salamov A."/>
            <person name="Andreopoulos B."/>
            <person name="Baker S."/>
            <person name="Barry K."/>
            <person name="Bills G."/>
            <person name="Bluhm B."/>
            <person name="Cannon C."/>
            <person name="Castanera R."/>
            <person name="Culley D."/>
            <person name="Daum C."/>
            <person name="Ezra D."/>
            <person name="Gonzalez J."/>
            <person name="Henrissat B."/>
            <person name="Kuo A."/>
            <person name="Liang C."/>
            <person name="Lipzen A."/>
            <person name="Lutzoni F."/>
            <person name="Magnuson J."/>
            <person name="Mondo S."/>
            <person name="Nolan M."/>
            <person name="Ohm R."/>
            <person name="Pangilinan J."/>
            <person name="Park H.-J."/>
            <person name="Ramirez L."/>
            <person name="Alfaro M."/>
            <person name="Sun H."/>
            <person name="Tritt A."/>
            <person name="Yoshinaga Y."/>
            <person name="Zwiers L.-H."/>
            <person name="Turgeon B."/>
            <person name="Goodwin S."/>
            <person name="Spatafora J."/>
            <person name="Crous P."/>
            <person name="Grigoriev I."/>
        </authorList>
    </citation>
    <scope>NUCLEOTIDE SEQUENCE</scope>
    <source>
        <strain evidence="5">CBS 123094</strain>
    </source>
</reference>
<dbReference type="SMART" id="SM00382">
    <property type="entry name" value="AAA"/>
    <property type="match status" value="1"/>
</dbReference>
<proteinExistence type="predicted"/>
<keyword evidence="2" id="KW-0067">ATP-binding</keyword>